<evidence type="ECO:0000313" key="3">
    <source>
        <dbReference type="Proteomes" id="UP000215914"/>
    </source>
</evidence>
<organism evidence="2 3">
    <name type="scientific">Helianthus annuus</name>
    <name type="common">Common sunflower</name>
    <dbReference type="NCBI Taxonomy" id="4232"/>
    <lineage>
        <taxon>Eukaryota</taxon>
        <taxon>Viridiplantae</taxon>
        <taxon>Streptophyta</taxon>
        <taxon>Embryophyta</taxon>
        <taxon>Tracheophyta</taxon>
        <taxon>Spermatophyta</taxon>
        <taxon>Magnoliopsida</taxon>
        <taxon>eudicotyledons</taxon>
        <taxon>Gunneridae</taxon>
        <taxon>Pentapetalae</taxon>
        <taxon>asterids</taxon>
        <taxon>campanulids</taxon>
        <taxon>Asterales</taxon>
        <taxon>Asteraceae</taxon>
        <taxon>Asteroideae</taxon>
        <taxon>Heliantheae alliance</taxon>
        <taxon>Heliantheae</taxon>
        <taxon>Helianthus</taxon>
    </lineage>
</organism>
<feature type="region of interest" description="Disordered" evidence="1">
    <location>
        <begin position="14"/>
        <end position="48"/>
    </location>
</feature>
<accession>A0A9K3P358</accession>
<dbReference type="Proteomes" id="UP000215914">
    <property type="component" value="Unassembled WGS sequence"/>
</dbReference>
<reference evidence="2" key="2">
    <citation type="submission" date="2020-06" db="EMBL/GenBank/DDBJ databases">
        <title>Helianthus annuus Genome sequencing and assembly Release 2.</title>
        <authorList>
            <person name="Gouzy J."/>
            <person name="Langlade N."/>
            <person name="Munos S."/>
        </authorList>
    </citation>
    <scope>NUCLEOTIDE SEQUENCE</scope>
    <source>
        <tissue evidence="2">Leaves</tissue>
    </source>
</reference>
<comment type="caution">
    <text evidence="2">The sequence shown here is derived from an EMBL/GenBank/DDBJ whole genome shotgun (WGS) entry which is preliminary data.</text>
</comment>
<reference evidence="2" key="1">
    <citation type="journal article" date="2017" name="Nature">
        <title>The sunflower genome provides insights into oil metabolism, flowering and Asterid evolution.</title>
        <authorList>
            <person name="Badouin H."/>
            <person name="Gouzy J."/>
            <person name="Grassa C.J."/>
            <person name="Murat F."/>
            <person name="Staton S.E."/>
            <person name="Cottret L."/>
            <person name="Lelandais-Briere C."/>
            <person name="Owens G.L."/>
            <person name="Carrere S."/>
            <person name="Mayjonade B."/>
            <person name="Legrand L."/>
            <person name="Gill N."/>
            <person name="Kane N.C."/>
            <person name="Bowers J.E."/>
            <person name="Hubner S."/>
            <person name="Bellec A."/>
            <person name="Berard A."/>
            <person name="Berges H."/>
            <person name="Blanchet N."/>
            <person name="Boniface M.C."/>
            <person name="Brunel D."/>
            <person name="Catrice O."/>
            <person name="Chaidir N."/>
            <person name="Claudel C."/>
            <person name="Donnadieu C."/>
            <person name="Faraut T."/>
            <person name="Fievet G."/>
            <person name="Helmstetter N."/>
            <person name="King M."/>
            <person name="Knapp S.J."/>
            <person name="Lai Z."/>
            <person name="Le Paslier M.C."/>
            <person name="Lippi Y."/>
            <person name="Lorenzon L."/>
            <person name="Mandel J.R."/>
            <person name="Marage G."/>
            <person name="Marchand G."/>
            <person name="Marquand E."/>
            <person name="Bret-Mestries E."/>
            <person name="Morien E."/>
            <person name="Nambeesan S."/>
            <person name="Nguyen T."/>
            <person name="Pegot-Espagnet P."/>
            <person name="Pouilly N."/>
            <person name="Raftis F."/>
            <person name="Sallet E."/>
            <person name="Schiex T."/>
            <person name="Thomas J."/>
            <person name="Vandecasteele C."/>
            <person name="Vares D."/>
            <person name="Vear F."/>
            <person name="Vautrin S."/>
            <person name="Crespi M."/>
            <person name="Mangin B."/>
            <person name="Burke J.M."/>
            <person name="Salse J."/>
            <person name="Munos S."/>
            <person name="Vincourt P."/>
            <person name="Rieseberg L.H."/>
            <person name="Langlade N.B."/>
        </authorList>
    </citation>
    <scope>NUCLEOTIDE SEQUENCE</scope>
    <source>
        <tissue evidence="2">Leaves</tissue>
    </source>
</reference>
<name>A0A9K3P358_HELAN</name>
<evidence type="ECO:0000256" key="1">
    <source>
        <dbReference type="SAM" id="MobiDB-lite"/>
    </source>
</evidence>
<protein>
    <submittedName>
        <fullName evidence="2">Uncharacterized protein</fullName>
    </submittedName>
</protein>
<gene>
    <name evidence="2" type="ORF">HanXRQr2_Chr01g0022671</name>
</gene>
<proteinExistence type="predicted"/>
<sequence>MKFKELFESFTGHRIENRSTGMRHGSTGSIGSEKQKSRKREPVADGVQAVGDALQKHPSAHKPRIQLIYASDGVSKSEARRRRVEGRRRRLVKFGNAIFC</sequence>
<dbReference type="Gramene" id="mRNA:HanXRQr2_Chr01g0022671">
    <property type="protein sequence ID" value="CDS:HanXRQr2_Chr01g0022671.1"/>
    <property type="gene ID" value="HanXRQr2_Chr01g0022671"/>
</dbReference>
<dbReference type="EMBL" id="MNCJ02000316">
    <property type="protein sequence ID" value="KAF5822109.1"/>
    <property type="molecule type" value="Genomic_DNA"/>
</dbReference>
<dbReference type="AlphaFoldDB" id="A0A9K3P358"/>
<keyword evidence="3" id="KW-1185">Reference proteome</keyword>
<evidence type="ECO:0000313" key="2">
    <source>
        <dbReference type="EMBL" id="KAF5822109.1"/>
    </source>
</evidence>